<keyword evidence="1" id="KW-1133">Transmembrane helix</keyword>
<dbReference type="Proteomes" id="UP000504636">
    <property type="component" value="Unplaced"/>
</dbReference>
<dbReference type="GeneID" id="54458647"/>
<name>A0A6A6YRH0_9PEZI</name>
<keyword evidence="1" id="KW-0472">Membrane</keyword>
<accession>A0A6A6YRH0</accession>
<keyword evidence="1" id="KW-0812">Transmembrane</keyword>
<proteinExistence type="predicted"/>
<reference evidence="4" key="2">
    <citation type="submission" date="2020-04" db="EMBL/GenBank/DDBJ databases">
        <authorList>
            <consortium name="NCBI Genome Project"/>
        </authorList>
    </citation>
    <scope>NUCLEOTIDE SEQUENCE</scope>
    <source>
        <strain evidence="4">CBS 304.34</strain>
    </source>
</reference>
<reference evidence="4" key="3">
    <citation type="submission" date="2025-04" db="UniProtKB">
        <authorList>
            <consortium name="RefSeq"/>
        </authorList>
    </citation>
    <scope>IDENTIFICATION</scope>
    <source>
        <strain evidence="4">CBS 304.34</strain>
    </source>
</reference>
<organism evidence="2">
    <name type="scientific">Mytilinidion resinicola</name>
    <dbReference type="NCBI Taxonomy" id="574789"/>
    <lineage>
        <taxon>Eukaryota</taxon>
        <taxon>Fungi</taxon>
        <taxon>Dikarya</taxon>
        <taxon>Ascomycota</taxon>
        <taxon>Pezizomycotina</taxon>
        <taxon>Dothideomycetes</taxon>
        <taxon>Pleosporomycetidae</taxon>
        <taxon>Mytilinidiales</taxon>
        <taxon>Mytilinidiaceae</taxon>
        <taxon>Mytilinidion</taxon>
    </lineage>
</organism>
<dbReference type="PANTHER" id="PTHR28254:SF1">
    <property type="entry name" value="CYTOCHROME B-C1 COMPLEX SUBUNIT 10, MITOCHONDRIAL"/>
    <property type="match status" value="1"/>
</dbReference>
<dbReference type="AlphaFoldDB" id="A0A6A6YRH0"/>
<evidence type="ECO:0000313" key="2">
    <source>
        <dbReference type="EMBL" id="KAF2810634.1"/>
    </source>
</evidence>
<dbReference type="PANTHER" id="PTHR28254">
    <property type="entry name" value="CYTOCHROME B-C1 COMPLEX SUBUNIT 10"/>
    <property type="match status" value="1"/>
</dbReference>
<dbReference type="EMBL" id="MU003699">
    <property type="protein sequence ID" value="KAF2810634.1"/>
    <property type="molecule type" value="Genomic_DNA"/>
</dbReference>
<dbReference type="Pfam" id="PF09796">
    <property type="entry name" value="QCR10"/>
    <property type="match status" value="1"/>
</dbReference>
<sequence length="103" mass="11491">MSHLPPSQFTGSGGLQPWSVRSNYQTYRSPFGPKYKTAWNFHGLTVGRMAQFGFTLGAFGGVAGFFALFFFGEVPKVRKDILQKIPGLGGYWVREIPPEDNPF</sequence>
<dbReference type="InterPro" id="IPR019182">
    <property type="entry name" value="Cytochrome_b-c1_su10_fun"/>
</dbReference>
<keyword evidence="3" id="KW-1185">Reference proteome</keyword>
<dbReference type="GO" id="GO:0006122">
    <property type="term" value="P:mitochondrial electron transport, ubiquinol to cytochrome c"/>
    <property type="evidence" value="ECO:0007669"/>
    <property type="project" value="InterPro"/>
</dbReference>
<evidence type="ECO:0000256" key="1">
    <source>
        <dbReference type="SAM" id="Phobius"/>
    </source>
</evidence>
<evidence type="ECO:0000313" key="4">
    <source>
        <dbReference type="RefSeq" id="XP_033577598.1"/>
    </source>
</evidence>
<feature type="transmembrane region" description="Helical" evidence="1">
    <location>
        <begin position="49"/>
        <end position="71"/>
    </location>
</feature>
<dbReference type="RefSeq" id="XP_033577598.1">
    <property type="nucleotide sequence ID" value="XM_033717754.1"/>
</dbReference>
<evidence type="ECO:0000313" key="3">
    <source>
        <dbReference type="Proteomes" id="UP000504636"/>
    </source>
</evidence>
<gene>
    <name evidence="2 4" type="ORF">BDZ99DRAFT_441160</name>
</gene>
<dbReference type="GO" id="GO:0005739">
    <property type="term" value="C:mitochondrion"/>
    <property type="evidence" value="ECO:0007669"/>
    <property type="project" value="GOC"/>
</dbReference>
<dbReference type="OrthoDB" id="2391627at2759"/>
<protein>
    <submittedName>
        <fullName evidence="2 4">Uncharacterized protein</fullName>
    </submittedName>
</protein>
<reference evidence="2 4" key="1">
    <citation type="journal article" date="2020" name="Stud. Mycol.">
        <title>101 Dothideomycetes genomes: a test case for predicting lifestyles and emergence of pathogens.</title>
        <authorList>
            <person name="Haridas S."/>
            <person name="Albert R."/>
            <person name="Binder M."/>
            <person name="Bloem J."/>
            <person name="Labutti K."/>
            <person name="Salamov A."/>
            <person name="Andreopoulos B."/>
            <person name="Baker S."/>
            <person name="Barry K."/>
            <person name="Bills G."/>
            <person name="Bluhm B."/>
            <person name="Cannon C."/>
            <person name="Castanera R."/>
            <person name="Culley D."/>
            <person name="Daum C."/>
            <person name="Ezra D."/>
            <person name="Gonzalez J."/>
            <person name="Henrissat B."/>
            <person name="Kuo A."/>
            <person name="Liang C."/>
            <person name="Lipzen A."/>
            <person name="Lutzoni F."/>
            <person name="Magnuson J."/>
            <person name="Mondo S."/>
            <person name="Nolan M."/>
            <person name="Ohm R."/>
            <person name="Pangilinan J."/>
            <person name="Park H.-J."/>
            <person name="Ramirez L."/>
            <person name="Alfaro M."/>
            <person name="Sun H."/>
            <person name="Tritt A."/>
            <person name="Yoshinaga Y."/>
            <person name="Zwiers L.-H."/>
            <person name="Turgeon B."/>
            <person name="Goodwin S."/>
            <person name="Spatafora J."/>
            <person name="Crous P."/>
            <person name="Grigoriev I."/>
        </authorList>
    </citation>
    <scope>NUCLEOTIDE SEQUENCE</scope>
    <source>
        <strain evidence="2 4">CBS 304.34</strain>
    </source>
</reference>